<sequence>MGKADDMVLFVQVVDEGSFSRVAEKLSLTNSVVSKRIARLEESLNAQLLYRTTRKLSLTDAGRTLYNKAKIAKFAFQEAENAVTGYGEDMKGNIRITMPAVSANLILSESIAEFCKQHPEISVDVQITNRLVDLIEEGFDLAIRTAELEDSSLIARRLIDSQWVICATPDYLERHGTPKTPEQLRSHECLVYKFDHTANGIWPLYMDGTEQLLPVQGRFHSNHLNAIKQATLSDLGIAFLPQALVYEEMQQNTLTQILQRFTRKKMGMYAVYPKARQPDQKLKLLVSHLRESLHQKQAYYC</sequence>
<dbReference type="RefSeq" id="WP_160022919.1">
    <property type="nucleotide sequence ID" value="NZ_VZIZ01000026.1"/>
</dbReference>
<dbReference type="InterPro" id="IPR036388">
    <property type="entry name" value="WH-like_DNA-bd_sf"/>
</dbReference>
<dbReference type="PROSITE" id="PS50931">
    <property type="entry name" value="HTH_LYSR"/>
    <property type="match status" value="1"/>
</dbReference>
<dbReference type="InterPro" id="IPR058163">
    <property type="entry name" value="LysR-type_TF_proteobact-type"/>
</dbReference>
<dbReference type="CDD" id="cd08422">
    <property type="entry name" value="PBP2_CrgA_like"/>
    <property type="match status" value="1"/>
</dbReference>
<dbReference type="Gene3D" id="3.40.190.290">
    <property type="match status" value="1"/>
</dbReference>
<proteinExistence type="inferred from homology"/>
<dbReference type="InterPro" id="IPR000847">
    <property type="entry name" value="LysR_HTH_N"/>
</dbReference>
<dbReference type="FunFam" id="3.40.190.290:FF:000001">
    <property type="entry name" value="Transcriptional regulator, LysR family"/>
    <property type="match status" value="1"/>
</dbReference>
<dbReference type="SUPFAM" id="SSF46785">
    <property type="entry name" value="Winged helix' DNA-binding domain"/>
    <property type="match status" value="1"/>
</dbReference>
<organism evidence="6 7">
    <name type="scientific">Psychrobacter nivimaris</name>
    <dbReference type="NCBI Taxonomy" id="281738"/>
    <lineage>
        <taxon>Bacteria</taxon>
        <taxon>Pseudomonadati</taxon>
        <taxon>Pseudomonadota</taxon>
        <taxon>Gammaproteobacteria</taxon>
        <taxon>Moraxellales</taxon>
        <taxon>Moraxellaceae</taxon>
        <taxon>Psychrobacter</taxon>
    </lineage>
</organism>
<evidence type="ECO:0000313" key="6">
    <source>
        <dbReference type="EMBL" id="KAF0568078.1"/>
    </source>
</evidence>
<evidence type="ECO:0000313" key="7">
    <source>
        <dbReference type="Proteomes" id="UP000471465"/>
    </source>
</evidence>
<evidence type="ECO:0000256" key="2">
    <source>
        <dbReference type="ARBA" id="ARBA00023015"/>
    </source>
</evidence>
<dbReference type="InterPro" id="IPR005119">
    <property type="entry name" value="LysR_subst-bd"/>
</dbReference>
<dbReference type="InterPro" id="IPR036390">
    <property type="entry name" value="WH_DNA-bd_sf"/>
</dbReference>
<dbReference type="PANTHER" id="PTHR30537">
    <property type="entry name" value="HTH-TYPE TRANSCRIPTIONAL REGULATOR"/>
    <property type="match status" value="1"/>
</dbReference>
<protein>
    <submittedName>
        <fullName evidence="6">Putative Lactate-responsive regulator, LysR family</fullName>
    </submittedName>
</protein>
<accession>A0A6N7BUN4</accession>
<keyword evidence="7" id="KW-1185">Reference proteome</keyword>
<comment type="caution">
    <text evidence="6">The sequence shown here is derived from an EMBL/GenBank/DDBJ whole genome shotgun (WGS) entry which is preliminary data.</text>
</comment>
<evidence type="ECO:0000256" key="1">
    <source>
        <dbReference type="ARBA" id="ARBA00009437"/>
    </source>
</evidence>
<dbReference type="GO" id="GO:0043565">
    <property type="term" value="F:sequence-specific DNA binding"/>
    <property type="evidence" value="ECO:0007669"/>
    <property type="project" value="TreeGrafter"/>
</dbReference>
<dbReference type="AlphaFoldDB" id="A0A6N7BUN4"/>
<dbReference type="Proteomes" id="UP000471465">
    <property type="component" value="Unassembled WGS sequence"/>
</dbReference>
<evidence type="ECO:0000256" key="3">
    <source>
        <dbReference type="ARBA" id="ARBA00023125"/>
    </source>
</evidence>
<evidence type="ECO:0000256" key="4">
    <source>
        <dbReference type="ARBA" id="ARBA00023163"/>
    </source>
</evidence>
<keyword evidence="3" id="KW-0238">DNA-binding</keyword>
<dbReference type="PANTHER" id="PTHR30537:SF5">
    <property type="entry name" value="HTH-TYPE TRANSCRIPTIONAL ACTIVATOR TTDR-RELATED"/>
    <property type="match status" value="1"/>
</dbReference>
<feature type="domain" description="HTH lysR-type" evidence="5">
    <location>
        <begin position="1"/>
        <end position="59"/>
    </location>
</feature>
<dbReference type="EMBL" id="VZIZ01000026">
    <property type="protein sequence ID" value="KAF0568078.1"/>
    <property type="molecule type" value="Genomic_DNA"/>
</dbReference>
<keyword evidence="2" id="KW-0805">Transcription regulation</keyword>
<dbReference type="Pfam" id="PF00126">
    <property type="entry name" value="HTH_1"/>
    <property type="match status" value="1"/>
</dbReference>
<reference evidence="6 7" key="1">
    <citation type="submission" date="2019-09" db="EMBL/GenBank/DDBJ databases">
        <title>Draft genome sequence of Psychrobacter nivimaris LAMA 639, in search for biotechnological relevant genes.</title>
        <authorList>
            <person name="Lima A.O.S."/>
            <person name="Staloch B.E.K."/>
            <person name="Freitas R.C."/>
            <person name="Niero H."/>
            <person name="Silva M.A.C."/>
        </authorList>
    </citation>
    <scope>NUCLEOTIDE SEQUENCE [LARGE SCALE GENOMIC DNA]</scope>
    <source>
        <strain evidence="6 7">LAMA 639</strain>
    </source>
</reference>
<dbReference type="Gene3D" id="1.10.10.10">
    <property type="entry name" value="Winged helix-like DNA-binding domain superfamily/Winged helix DNA-binding domain"/>
    <property type="match status" value="1"/>
</dbReference>
<comment type="similarity">
    <text evidence="1">Belongs to the LysR transcriptional regulatory family.</text>
</comment>
<keyword evidence="4" id="KW-0804">Transcription</keyword>
<evidence type="ECO:0000259" key="5">
    <source>
        <dbReference type="PROSITE" id="PS50931"/>
    </source>
</evidence>
<dbReference type="Pfam" id="PF03466">
    <property type="entry name" value="LysR_substrate"/>
    <property type="match status" value="1"/>
</dbReference>
<dbReference type="GO" id="GO:0006351">
    <property type="term" value="P:DNA-templated transcription"/>
    <property type="evidence" value="ECO:0007669"/>
    <property type="project" value="TreeGrafter"/>
</dbReference>
<dbReference type="GO" id="GO:0003700">
    <property type="term" value="F:DNA-binding transcription factor activity"/>
    <property type="evidence" value="ECO:0007669"/>
    <property type="project" value="InterPro"/>
</dbReference>
<name>A0A6N7BUN4_9GAMM</name>
<gene>
    <name evidence="6" type="ORF">FQV37_1414</name>
</gene>
<dbReference type="SUPFAM" id="SSF53850">
    <property type="entry name" value="Periplasmic binding protein-like II"/>
    <property type="match status" value="1"/>
</dbReference>
<dbReference type="FunFam" id="1.10.10.10:FF:000001">
    <property type="entry name" value="LysR family transcriptional regulator"/>
    <property type="match status" value="1"/>
</dbReference>